<reference evidence="1 2" key="1">
    <citation type="journal article" date="2022" name="DNA Res.">
        <title>Chromosomal-level genome assembly of the orchid tree Bauhinia variegata (Leguminosae; Cercidoideae) supports the allotetraploid origin hypothesis of Bauhinia.</title>
        <authorList>
            <person name="Zhong Y."/>
            <person name="Chen Y."/>
            <person name="Zheng D."/>
            <person name="Pang J."/>
            <person name="Liu Y."/>
            <person name="Luo S."/>
            <person name="Meng S."/>
            <person name="Qian L."/>
            <person name="Wei D."/>
            <person name="Dai S."/>
            <person name="Zhou R."/>
        </authorList>
    </citation>
    <scope>NUCLEOTIDE SEQUENCE [LARGE SCALE GENOMIC DNA]</scope>
    <source>
        <strain evidence="1">BV-YZ2020</strain>
    </source>
</reference>
<proteinExistence type="predicted"/>
<protein>
    <submittedName>
        <fullName evidence="1">Uncharacterized protein</fullName>
    </submittedName>
</protein>
<evidence type="ECO:0000313" key="1">
    <source>
        <dbReference type="EMBL" id="KAI4324260.1"/>
    </source>
</evidence>
<sequence>MIQKGTKNKREQKLDTIGTNGKEGQQAFVQMDKKKGLTTPKAKLIFKCKKKRPKLNIEAEFKPQKMAALNQTFAICRAQSKPKRKGLHKHDLPQTKYWQIQTPIMQIKSLSNLQQFPNTNSSK</sequence>
<gene>
    <name evidence="1" type="ORF">L6164_023813</name>
</gene>
<comment type="caution">
    <text evidence="1">The sequence shown here is derived from an EMBL/GenBank/DDBJ whole genome shotgun (WGS) entry which is preliminary data.</text>
</comment>
<keyword evidence="2" id="KW-1185">Reference proteome</keyword>
<dbReference type="Proteomes" id="UP000828941">
    <property type="component" value="Chromosome 9"/>
</dbReference>
<dbReference type="EMBL" id="CM039434">
    <property type="protein sequence ID" value="KAI4324260.1"/>
    <property type="molecule type" value="Genomic_DNA"/>
</dbReference>
<name>A0ACB9MPN2_BAUVA</name>
<organism evidence="1 2">
    <name type="scientific">Bauhinia variegata</name>
    <name type="common">Purple orchid tree</name>
    <name type="synonym">Phanera variegata</name>
    <dbReference type="NCBI Taxonomy" id="167791"/>
    <lineage>
        <taxon>Eukaryota</taxon>
        <taxon>Viridiplantae</taxon>
        <taxon>Streptophyta</taxon>
        <taxon>Embryophyta</taxon>
        <taxon>Tracheophyta</taxon>
        <taxon>Spermatophyta</taxon>
        <taxon>Magnoliopsida</taxon>
        <taxon>eudicotyledons</taxon>
        <taxon>Gunneridae</taxon>
        <taxon>Pentapetalae</taxon>
        <taxon>rosids</taxon>
        <taxon>fabids</taxon>
        <taxon>Fabales</taxon>
        <taxon>Fabaceae</taxon>
        <taxon>Cercidoideae</taxon>
        <taxon>Cercideae</taxon>
        <taxon>Bauhiniinae</taxon>
        <taxon>Bauhinia</taxon>
    </lineage>
</organism>
<evidence type="ECO:0000313" key="2">
    <source>
        <dbReference type="Proteomes" id="UP000828941"/>
    </source>
</evidence>
<accession>A0ACB9MPN2</accession>